<keyword evidence="3" id="KW-1185">Reference proteome</keyword>
<reference evidence="2 3" key="1">
    <citation type="submission" date="2024-01" db="EMBL/GenBank/DDBJ databases">
        <title>The genome of the rayed Mediterranean limpet Patella caerulea (Linnaeus, 1758).</title>
        <authorList>
            <person name="Anh-Thu Weber A."/>
            <person name="Halstead-Nussloch G."/>
        </authorList>
    </citation>
    <scope>NUCLEOTIDE SEQUENCE [LARGE SCALE GENOMIC DNA]</scope>
    <source>
        <strain evidence="2">AATW-2023a</strain>
        <tissue evidence="2">Whole specimen</tissue>
    </source>
</reference>
<organism evidence="2 3">
    <name type="scientific">Patella caerulea</name>
    <name type="common">Rayed Mediterranean limpet</name>
    <dbReference type="NCBI Taxonomy" id="87958"/>
    <lineage>
        <taxon>Eukaryota</taxon>
        <taxon>Metazoa</taxon>
        <taxon>Spiralia</taxon>
        <taxon>Lophotrochozoa</taxon>
        <taxon>Mollusca</taxon>
        <taxon>Gastropoda</taxon>
        <taxon>Patellogastropoda</taxon>
        <taxon>Patelloidea</taxon>
        <taxon>Patellidae</taxon>
        <taxon>Patella</taxon>
    </lineage>
</organism>
<accession>A0AAN8JYT3</accession>
<protein>
    <submittedName>
        <fullName evidence="2">Uncharacterized protein</fullName>
    </submittedName>
</protein>
<dbReference type="AlphaFoldDB" id="A0AAN8JYT3"/>
<evidence type="ECO:0000313" key="2">
    <source>
        <dbReference type="EMBL" id="KAK6183183.1"/>
    </source>
</evidence>
<comment type="caution">
    <text evidence="2">The sequence shown here is derived from an EMBL/GenBank/DDBJ whole genome shotgun (WGS) entry which is preliminary data.</text>
</comment>
<evidence type="ECO:0000313" key="3">
    <source>
        <dbReference type="Proteomes" id="UP001347796"/>
    </source>
</evidence>
<evidence type="ECO:0000256" key="1">
    <source>
        <dbReference type="SAM" id="MobiDB-lite"/>
    </source>
</evidence>
<sequence>MESHIVFKEWPLEEVVLEEVAEKIEVETTTETGYEADVDEGTYSDEEWLFGDEEWLMSDPFLADMADEETFRANVSSTPARPTTPPQASIFEPFTDMETLGSWYQPGSVTQPATPVKRKLYDDDDDPVMRHVRQRPG</sequence>
<dbReference type="Proteomes" id="UP001347796">
    <property type="component" value="Unassembled WGS sequence"/>
</dbReference>
<proteinExistence type="predicted"/>
<gene>
    <name evidence="2" type="ORF">SNE40_010711</name>
</gene>
<name>A0AAN8JYT3_PATCE</name>
<dbReference type="EMBL" id="JAZGQO010000007">
    <property type="protein sequence ID" value="KAK6183183.1"/>
    <property type="molecule type" value="Genomic_DNA"/>
</dbReference>
<feature type="region of interest" description="Disordered" evidence="1">
    <location>
        <begin position="104"/>
        <end position="137"/>
    </location>
</feature>